<gene>
    <name evidence="2" type="primary">si:ch211-66k16.2</name>
</gene>
<evidence type="ECO:0000313" key="2">
    <source>
        <dbReference type="RefSeq" id="XP_073786065.1"/>
    </source>
</evidence>
<dbReference type="Proteomes" id="UP000000437">
    <property type="component" value="Chromosome 2"/>
</dbReference>
<sequence length="997" mass="115168">MLYCVGFQIYYYLFFKLGRSSTKVSKMNLNDGKKKFLFEGAVRRKRKLSDPKCLLPVKRSKDIDSGKEFKGNMMRQYKSSIIESCMFVTEYKLPSDKPVSLATRYTEPVIIQRSKMQTEKYCQEYVKSAHTSGTKTASKLLSNDKNQSIRINQFFSHDSNRNTPKTVILSGDSGRGKSFILQKIMLDWASGELYNKNFDMVFLLKWEELKCLSKEMSLTELLSRNCSLTSDQISEILKLTPEKVLFLIDGVDEFESHPFTKFTLSHIDPSKRAPPSVILRNLFEGILLPRSFRLVTSKCIAADVVMMNLLKKPLRFTEIEGFSERGVQEYFQKFFQDEKLFKKAYESVKTNKTLLTTCTVPLLCWMVCFCLKKDADQVMTELKTTTSIYVHFVSTLLQDHHQCQSMLRSQAQLAEKNREVLIIQHVSFQKFFTALDFFLDKKDHCWKTTDSLSTDKISYLMSSSHLLFACGLLNIKVDSHFSKRCDWKVVDEINLKMELLEIIWAMSKQYRVKLFALHCLYELQDDEYTRKALASWVSVDLSNVFLKSTDCLALRYCLQLCPNIRYLKLMYCDLTAAKLKILQPALALCETLRCSSSKRRVLDKQEKLSTCDSGASALDLHCQSCVDVADSDQWLQVEPSVCRDEGGSEFRISTPAGRFQCCRTRMRWVCDGDVTLHYRAVDGHFLNAELERLQCERVAPVLDVNVISGKLKEAHLPHYMCLAESDPALTNAVKLLSKRDEGISVQSVELSRYHAKICQPSFSLTTLIINWIMKWEAHCNLLLYMRCRDPLILHVYFFPVNDSCSKERVEQNERSSLLISHPRPNRPFRMKTPHLLEVPGASVHPVEGISFRTDFEPNFFKVRNLQDDDVQMNLIREEDKVSVWTATIWKDEFVHLKQVQDEPQLNSDRSEFFDAHRLAFIQRVINVKSIADKLHEQKIIHKELYSKIIQSNLPSQQVMRDICDSVDSSGATAKGKFIVILQEEEPCLFEELMRSDS</sequence>
<reference evidence="2" key="1">
    <citation type="submission" date="2025-08" db="UniProtKB">
        <authorList>
            <consortium name="RefSeq"/>
        </authorList>
    </citation>
    <scope>IDENTIFICATION</scope>
    <source>
        <strain evidence="2">Tuebingen</strain>
        <tissue evidence="2">Fibroblasts and whole tissue</tissue>
    </source>
</reference>
<keyword evidence="1" id="KW-1185">Reference proteome</keyword>
<evidence type="ECO:0000313" key="1">
    <source>
        <dbReference type="Proteomes" id="UP000000437"/>
    </source>
</evidence>
<protein>
    <submittedName>
        <fullName evidence="2">NACHT, LRR and PYD domains-containing protein 1 homolog isoform X1</fullName>
    </submittedName>
</protein>
<accession>A0AC58HVQ1</accession>
<proteinExistence type="predicted"/>
<name>A0AC58HVQ1_DANRE</name>
<organism evidence="1 2">
    <name type="scientific">Danio rerio</name>
    <name type="common">Zebrafish</name>
    <name type="synonym">Brachydanio rerio</name>
    <dbReference type="NCBI Taxonomy" id="7955"/>
    <lineage>
        <taxon>Eukaryota</taxon>
        <taxon>Metazoa</taxon>
        <taxon>Chordata</taxon>
        <taxon>Craniata</taxon>
        <taxon>Vertebrata</taxon>
        <taxon>Euteleostomi</taxon>
        <taxon>Actinopterygii</taxon>
        <taxon>Neopterygii</taxon>
        <taxon>Teleostei</taxon>
        <taxon>Ostariophysi</taxon>
        <taxon>Cypriniformes</taxon>
        <taxon>Danionidae</taxon>
        <taxon>Danioninae</taxon>
        <taxon>Danio</taxon>
    </lineage>
</organism>
<dbReference type="RefSeq" id="XP_073786065.1">
    <property type="nucleotide sequence ID" value="XM_073929964.1"/>
</dbReference>